<evidence type="ECO:0000313" key="2">
    <source>
        <dbReference type="Proteomes" id="UP000005239"/>
    </source>
</evidence>
<dbReference type="Proteomes" id="UP000005239">
    <property type="component" value="Unassembled WGS sequence"/>
</dbReference>
<protein>
    <submittedName>
        <fullName evidence="1">Uncharacterized protein</fullName>
    </submittedName>
</protein>
<proteinExistence type="predicted"/>
<gene>
    <name evidence="1" type="primary">WBGene00113995</name>
</gene>
<organism evidence="1 2">
    <name type="scientific">Pristionchus pacificus</name>
    <name type="common">Parasitic nematode worm</name>
    <dbReference type="NCBI Taxonomy" id="54126"/>
    <lineage>
        <taxon>Eukaryota</taxon>
        <taxon>Metazoa</taxon>
        <taxon>Ecdysozoa</taxon>
        <taxon>Nematoda</taxon>
        <taxon>Chromadorea</taxon>
        <taxon>Rhabditida</taxon>
        <taxon>Rhabditina</taxon>
        <taxon>Diplogasteromorpha</taxon>
        <taxon>Diplogasteroidea</taxon>
        <taxon>Neodiplogasteridae</taxon>
        <taxon>Pristionchus</taxon>
    </lineage>
</organism>
<accession>A0A8R1UGP6</accession>
<accession>A0A2A6B5R3</accession>
<reference evidence="2" key="1">
    <citation type="journal article" date="2008" name="Nat. Genet.">
        <title>The Pristionchus pacificus genome provides a unique perspective on nematode lifestyle and parasitism.</title>
        <authorList>
            <person name="Dieterich C."/>
            <person name="Clifton S.W."/>
            <person name="Schuster L.N."/>
            <person name="Chinwalla A."/>
            <person name="Delehaunty K."/>
            <person name="Dinkelacker I."/>
            <person name="Fulton L."/>
            <person name="Fulton R."/>
            <person name="Godfrey J."/>
            <person name="Minx P."/>
            <person name="Mitreva M."/>
            <person name="Roeseler W."/>
            <person name="Tian H."/>
            <person name="Witte H."/>
            <person name="Yang S.P."/>
            <person name="Wilson R.K."/>
            <person name="Sommer R.J."/>
        </authorList>
    </citation>
    <scope>NUCLEOTIDE SEQUENCE [LARGE SCALE GENOMIC DNA]</scope>
    <source>
        <strain evidence="2">PS312</strain>
    </source>
</reference>
<dbReference type="EnsemblMetazoa" id="PPA24441.1">
    <property type="protein sequence ID" value="PPA24441.1"/>
    <property type="gene ID" value="WBGene00113995"/>
</dbReference>
<dbReference type="AlphaFoldDB" id="A0A2A6B5R3"/>
<keyword evidence="2" id="KW-1185">Reference proteome</keyword>
<name>A0A2A6B5R3_PRIPA</name>
<evidence type="ECO:0000313" key="1">
    <source>
        <dbReference type="EnsemblMetazoa" id="PPA24441.1"/>
    </source>
</evidence>
<reference evidence="1" key="2">
    <citation type="submission" date="2022-06" db="UniProtKB">
        <authorList>
            <consortium name="EnsemblMetazoa"/>
        </authorList>
    </citation>
    <scope>IDENTIFICATION</scope>
    <source>
        <strain evidence="1">PS312</strain>
    </source>
</reference>
<sequence>MRFKSLLFFAFLISAVCAGDSSQTKSEEERDRLLAVEKERVWPMLRGCCEKSEVCPDKSDIRNYFKCKEELGRCLGLMKGAWDLQGDAVDGCDLIYAEKDINRSNRVF</sequence>